<dbReference type="Gene3D" id="2.40.50.1020">
    <property type="entry name" value="LytTr DNA-binding domain"/>
    <property type="match status" value="1"/>
</dbReference>
<protein>
    <submittedName>
        <fullName evidence="2">DNA-binding response regulator</fullName>
    </submittedName>
</protein>
<dbReference type="Proteomes" id="UP000263900">
    <property type="component" value="Chromosome"/>
</dbReference>
<feature type="domain" description="HTH LytTR-type" evidence="1">
    <location>
        <begin position="137"/>
        <end position="244"/>
    </location>
</feature>
<evidence type="ECO:0000259" key="1">
    <source>
        <dbReference type="PROSITE" id="PS50930"/>
    </source>
</evidence>
<gene>
    <name evidence="2" type="ORF">D3H65_15345</name>
</gene>
<reference evidence="2 3" key="1">
    <citation type="submission" date="2018-09" db="EMBL/GenBank/DDBJ databases">
        <title>Genome sequencing of strain 6GH32-13.</title>
        <authorList>
            <person name="Weon H.-Y."/>
            <person name="Heo J."/>
            <person name="Kwon S.-W."/>
        </authorList>
    </citation>
    <scope>NUCLEOTIDE SEQUENCE [LARGE SCALE GENOMIC DNA]</scope>
    <source>
        <strain evidence="2 3">5GH32-13</strain>
    </source>
</reference>
<evidence type="ECO:0000313" key="3">
    <source>
        <dbReference type="Proteomes" id="UP000263900"/>
    </source>
</evidence>
<dbReference type="GO" id="GO:0003677">
    <property type="term" value="F:DNA binding"/>
    <property type="evidence" value="ECO:0007669"/>
    <property type="project" value="UniProtKB-KW"/>
</dbReference>
<keyword evidence="2" id="KW-0238">DNA-binding</keyword>
<name>A0A3B7MUH0_9BACT</name>
<dbReference type="KEGG" id="pseg:D3H65_15345"/>
<dbReference type="PANTHER" id="PTHR37299">
    <property type="entry name" value="TRANSCRIPTIONAL REGULATOR-RELATED"/>
    <property type="match status" value="1"/>
</dbReference>
<dbReference type="OrthoDB" id="675236at2"/>
<keyword evidence="3" id="KW-1185">Reference proteome</keyword>
<dbReference type="InterPro" id="IPR007492">
    <property type="entry name" value="LytTR_DNA-bd_dom"/>
</dbReference>
<dbReference type="EMBL" id="CP032157">
    <property type="protein sequence ID" value="AXY75275.1"/>
    <property type="molecule type" value="Genomic_DNA"/>
</dbReference>
<dbReference type="AlphaFoldDB" id="A0A3B7MUH0"/>
<proteinExistence type="predicted"/>
<dbReference type="RefSeq" id="WP_119051156.1">
    <property type="nucleotide sequence ID" value="NZ_CP032157.1"/>
</dbReference>
<dbReference type="GO" id="GO:0000156">
    <property type="term" value="F:phosphorelay response regulator activity"/>
    <property type="evidence" value="ECO:0007669"/>
    <property type="project" value="InterPro"/>
</dbReference>
<evidence type="ECO:0000313" key="2">
    <source>
        <dbReference type="EMBL" id="AXY75275.1"/>
    </source>
</evidence>
<dbReference type="SMART" id="SM00850">
    <property type="entry name" value="LytTR"/>
    <property type="match status" value="1"/>
</dbReference>
<organism evidence="2 3">
    <name type="scientific">Paraflavitalea soli</name>
    <dbReference type="NCBI Taxonomy" id="2315862"/>
    <lineage>
        <taxon>Bacteria</taxon>
        <taxon>Pseudomonadati</taxon>
        <taxon>Bacteroidota</taxon>
        <taxon>Chitinophagia</taxon>
        <taxon>Chitinophagales</taxon>
        <taxon>Chitinophagaceae</taxon>
        <taxon>Paraflavitalea</taxon>
    </lineage>
</organism>
<dbReference type="Pfam" id="PF04397">
    <property type="entry name" value="LytTR"/>
    <property type="match status" value="1"/>
</dbReference>
<dbReference type="PANTHER" id="PTHR37299:SF1">
    <property type="entry name" value="STAGE 0 SPORULATION PROTEIN A HOMOLOG"/>
    <property type="match status" value="1"/>
</dbReference>
<accession>A0A3B7MUH0</accession>
<dbReference type="InterPro" id="IPR046947">
    <property type="entry name" value="LytR-like"/>
</dbReference>
<sequence>MKVLVVEGEKRVVRKLERALKRIDQSIHIIGTVPAIFASAHWLEQHGVPDIILMSEDAVKEYQVVDLSQGKMNATVIFTVQSDQFTFYAFRIGHLEHLLPAAFMNRYLEEAYTEILPPTQTTTTTLQGMTTAWRTRFLVKQGQKFASVETAAIAYFFSEGRFIFFKTFDGQKYLVEYTLEELETMLDPQLFFRINRSLLIAFKCVEQIHPYFGNRLKLFLDPTMEKDILVSREKVNEFKKWLGQ</sequence>
<dbReference type="PROSITE" id="PS50930">
    <property type="entry name" value="HTH_LYTTR"/>
    <property type="match status" value="1"/>
</dbReference>